<evidence type="ECO:0000313" key="2">
    <source>
        <dbReference type="EMBL" id="NUU17773.1"/>
    </source>
</evidence>
<keyword evidence="3" id="KW-1185">Reference proteome</keyword>
<dbReference type="EMBL" id="JABMCI010000063">
    <property type="protein sequence ID" value="NUU17773.1"/>
    <property type="molecule type" value="Genomic_DNA"/>
</dbReference>
<evidence type="ECO:0000313" key="3">
    <source>
        <dbReference type="Proteomes" id="UP000565724"/>
    </source>
</evidence>
<dbReference type="AlphaFoldDB" id="A0A7Y6A0Y1"/>
<evidence type="ECO:0000259" key="1">
    <source>
        <dbReference type="Pfam" id="PF01243"/>
    </source>
</evidence>
<gene>
    <name evidence="2" type="ORF">HP550_10990</name>
</gene>
<feature type="domain" description="Pyridoxamine 5'-phosphate oxidase N-terminal" evidence="1">
    <location>
        <begin position="14"/>
        <end position="105"/>
    </location>
</feature>
<dbReference type="SUPFAM" id="SSF50475">
    <property type="entry name" value="FMN-binding split barrel"/>
    <property type="match status" value="1"/>
</dbReference>
<dbReference type="InterPro" id="IPR011576">
    <property type="entry name" value="Pyridox_Oxase_N"/>
</dbReference>
<dbReference type="Pfam" id="PF01243">
    <property type="entry name" value="PNPOx_N"/>
    <property type="match status" value="1"/>
</dbReference>
<name>A0A7Y6A0Y1_9CELL</name>
<dbReference type="Gene3D" id="2.30.110.10">
    <property type="entry name" value="Electron Transport, Fmn-binding Protein, Chain A"/>
    <property type="match status" value="1"/>
</dbReference>
<comment type="caution">
    <text evidence="2">The sequence shown here is derived from an EMBL/GenBank/DDBJ whole genome shotgun (WGS) entry which is preliminary data.</text>
</comment>
<sequence>MNENGSARRPTTEDVWQAIEHASFAVLSHLTPSGEPRSSGVVYVATDGRMYVAVAPDSWKARHLAADGRLAVTVTVRRGGLLSLVFPIPPATVSFHATAVVHPAGAMPDSPKKLTSLVPPERRAECRIIEIEPVGQFLTYGVGVSLNDLRSPTAARARVPVAAMHGASS</sequence>
<dbReference type="Proteomes" id="UP000565724">
    <property type="component" value="Unassembled WGS sequence"/>
</dbReference>
<protein>
    <recommendedName>
        <fullName evidence="1">Pyridoxamine 5'-phosphate oxidase N-terminal domain-containing protein</fullName>
    </recommendedName>
</protein>
<proteinExistence type="predicted"/>
<dbReference type="InterPro" id="IPR012349">
    <property type="entry name" value="Split_barrel_FMN-bd"/>
</dbReference>
<accession>A0A7Y6A0Y1</accession>
<reference evidence="2 3" key="1">
    <citation type="submission" date="2020-05" db="EMBL/GenBank/DDBJ databases">
        <title>Genome Sequencing of Type Strains.</title>
        <authorList>
            <person name="Lemaire J.F."/>
            <person name="Inderbitzin P."/>
            <person name="Gregorio O.A."/>
            <person name="Collins S.B."/>
            <person name="Wespe N."/>
            <person name="Knight-Connoni V."/>
        </authorList>
    </citation>
    <scope>NUCLEOTIDE SEQUENCE [LARGE SCALE GENOMIC DNA]</scope>
    <source>
        <strain evidence="2 3">ATCC 25174</strain>
    </source>
</reference>
<organism evidence="2 3">
    <name type="scientific">Cellulomonas humilata</name>
    <dbReference type="NCBI Taxonomy" id="144055"/>
    <lineage>
        <taxon>Bacteria</taxon>
        <taxon>Bacillati</taxon>
        <taxon>Actinomycetota</taxon>
        <taxon>Actinomycetes</taxon>
        <taxon>Micrococcales</taxon>
        <taxon>Cellulomonadaceae</taxon>
        <taxon>Cellulomonas</taxon>
    </lineage>
</organism>
<dbReference type="RefSeq" id="WP_175347712.1">
    <property type="nucleotide sequence ID" value="NZ_JABMCI010000063.1"/>
</dbReference>